<comment type="similarity">
    <text evidence="2 6">Belongs to the enoyl-CoA hydratase/isomerase family.</text>
</comment>
<dbReference type="Gene3D" id="3.90.226.10">
    <property type="entry name" value="2-enoyl-CoA Hydratase, Chain A, domain 1"/>
    <property type="match status" value="1"/>
</dbReference>
<dbReference type="CDD" id="cd06558">
    <property type="entry name" value="crotonase-like"/>
    <property type="match status" value="1"/>
</dbReference>
<dbReference type="GO" id="GO:0006631">
    <property type="term" value="P:fatty acid metabolic process"/>
    <property type="evidence" value="ECO:0007669"/>
    <property type="project" value="UniProtKB-KW"/>
</dbReference>
<comment type="caution">
    <text evidence="7">The sequence shown here is derived from an EMBL/GenBank/DDBJ whole genome shotgun (WGS) entry which is preliminary data.</text>
</comment>
<dbReference type="PANTHER" id="PTHR43149">
    <property type="entry name" value="ENOYL-COA HYDRATASE"/>
    <property type="match status" value="1"/>
</dbReference>
<reference evidence="7" key="1">
    <citation type="submission" date="2022-08" db="EMBL/GenBank/DDBJ databases">
        <authorList>
            <person name="Vandamme P."/>
            <person name="Hettiarachchi A."/>
            <person name="Peeters C."/>
            <person name="Cnockaert M."/>
            <person name="Carlier A."/>
        </authorList>
    </citation>
    <scope>NUCLEOTIDE SEQUENCE</scope>
    <source>
        <strain evidence="7">LMG 31809</strain>
    </source>
</reference>
<protein>
    <submittedName>
        <fullName evidence="7">Crotonase/enoyl-CoA hydratase family protein</fullName>
    </submittedName>
</protein>
<dbReference type="PROSITE" id="PS00166">
    <property type="entry name" value="ENOYL_COA_HYDRATASE"/>
    <property type="match status" value="1"/>
</dbReference>
<dbReference type="InterPro" id="IPR029045">
    <property type="entry name" value="ClpP/crotonase-like_dom_sf"/>
</dbReference>
<dbReference type="InterPro" id="IPR018376">
    <property type="entry name" value="Enoyl-CoA_hyd/isom_CS"/>
</dbReference>
<proteinExistence type="inferred from homology"/>
<keyword evidence="5" id="KW-0413">Isomerase</keyword>
<dbReference type="Gene3D" id="1.10.12.10">
    <property type="entry name" value="Lyase 2-enoyl-coa Hydratase, Chain A, domain 2"/>
    <property type="match status" value="1"/>
</dbReference>
<name>A0A9X3TW89_9PROT</name>
<dbReference type="PANTHER" id="PTHR43149:SF1">
    <property type="entry name" value="DELTA(3,5)-DELTA(2,4)-DIENOYL-COA ISOMERASE, MITOCHONDRIAL"/>
    <property type="match status" value="1"/>
</dbReference>
<comment type="pathway">
    <text evidence="1">Lipid metabolism; fatty acid beta-oxidation.</text>
</comment>
<organism evidence="7 8">
    <name type="scientific">Govanella unica</name>
    <dbReference type="NCBI Taxonomy" id="2975056"/>
    <lineage>
        <taxon>Bacteria</taxon>
        <taxon>Pseudomonadati</taxon>
        <taxon>Pseudomonadota</taxon>
        <taxon>Alphaproteobacteria</taxon>
        <taxon>Emcibacterales</taxon>
        <taxon>Govanellaceae</taxon>
        <taxon>Govanella</taxon>
    </lineage>
</organism>
<evidence type="ECO:0000256" key="3">
    <source>
        <dbReference type="ARBA" id="ARBA00022832"/>
    </source>
</evidence>
<reference evidence="7" key="2">
    <citation type="journal article" date="2023" name="Syst. Appl. Microbiol.">
        <title>Govania unica gen. nov., sp. nov., a rare biosphere bacterium that represents a novel family in the class Alphaproteobacteria.</title>
        <authorList>
            <person name="Vandamme P."/>
            <person name="Peeters C."/>
            <person name="Hettiarachchi A."/>
            <person name="Cnockaert M."/>
            <person name="Carlier A."/>
        </authorList>
    </citation>
    <scope>NUCLEOTIDE SEQUENCE</scope>
    <source>
        <strain evidence="7">LMG 31809</strain>
    </source>
</reference>
<dbReference type="NCBIfam" id="NF005699">
    <property type="entry name" value="PRK07509.1"/>
    <property type="match status" value="1"/>
</dbReference>
<dbReference type="RefSeq" id="WP_274942582.1">
    <property type="nucleotide sequence ID" value="NZ_JANWOI010000001.1"/>
</dbReference>
<gene>
    <name evidence="7" type="ORF">NYP16_02770</name>
</gene>
<dbReference type="InterPro" id="IPR014748">
    <property type="entry name" value="Enoyl-CoA_hydra_C"/>
</dbReference>
<dbReference type="Proteomes" id="UP001141619">
    <property type="component" value="Unassembled WGS sequence"/>
</dbReference>
<dbReference type="SUPFAM" id="SSF52096">
    <property type="entry name" value="ClpP/crotonase"/>
    <property type="match status" value="1"/>
</dbReference>
<evidence type="ECO:0000313" key="8">
    <source>
        <dbReference type="Proteomes" id="UP001141619"/>
    </source>
</evidence>
<dbReference type="InterPro" id="IPR001753">
    <property type="entry name" value="Enoyl-CoA_hydra/iso"/>
</dbReference>
<evidence type="ECO:0000256" key="1">
    <source>
        <dbReference type="ARBA" id="ARBA00005005"/>
    </source>
</evidence>
<evidence type="ECO:0000313" key="7">
    <source>
        <dbReference type="EMBL" id="MDA5192881.1"/>
    </source>
</evidence>
<dbReference type="Pfam" id="PF00378">
    <property type="entry name" value="ECH_1"/>
    <property type="match status" value="1"/>
</dbReference>
<dbReference type="EMBL" id="JANWOI010000001">
    <property type="protein sequence ID" value="MDA5192881.1"/>
    <property type="molecule type" value="Genomic_DNA"/>
</dbReference>
<evidence type="ECO:0000256" key="6">
    <source>
        <dbReference type="RuleBase" id="RU003707"/>
    </source>
</evidence>
<keyword evidence="4" id="KW-0443">Lipid metabolism</keyword>
<dbReference type="AlphaFoldDB" id="A0A9X3TW89"/>
<accession>A0A9X3TW89</accession>
<evidence type="ECO:0000256" key="4">
    <source>
        <dbReference type="ARBA" id="ARBA00023098"/>
    </source>
</evidence>
<dbReference type="InterPro" id="IPR045002">
    <property type="entry name" value="Ech1-like"/>
</dbReference>
<keyword evidence="3" id="KW-0276">Fatty acid metabolism</keyword>
<keyword evidence="8" id="KW-1185">Reference proteome</keyword>
<dbReference type="GO" id="GO:0016853">
    <property type="term" value="F:isomerase activity"/>
    <property type="evidence" value="ECO:0007669"/>
    <property type="project" value="UniProtKB-KW"/>
</dbReference>
<evidence type="ECO:0000256" key="5">
    <source>
        <dbReference type="ARBA" id="ARBA00023235"/>
    </source>
</evidence>
<sequence>MTSDRISIDITDHVADVRLTRADKLNAIDMAMFEALIAAGDELAAQTSLRAVVLFGEGRAFCAGLDMEVISALLSPDDGTEVAAALLAPYRGAANRVQQAVLTWRDLPVPVIAAVHGAVYGGGFQLMLGADLRYAAPETKFSVMEIKWGLVPDMAGLPLMSELARLDIIRELTYSGRIFDAAEAAEMGFVTRVTADPRDAAHKTAQLISSRNPDAIRAAKRLMSSALPDLETRLPREAREQGALIGSANQLEAVQANLEKRPPRFR</sequence>
<evidence type="ECO:0000256" key="2">
    <source>
        <dbReference type="ARBA" id="ARBA00005254"/>
    </source>
</evidence>